<dbReference type="InterPro" id="IPR025345">
    <property type="entry name" value="DUF4249"/>
</dbReference>
<comment type="caution">
    <text evidence="1">The sequence shown here is derived from an EMBL/GenBank/DDBJ whole genome shotgun (WGS) entry which is preliminary data.</text>
</comment>
<sequence>MGKLVKYIFFLTFLAQYSCVEEIEPQSIVEFEDILVVDATITDETKRQRVLLSRTFPLEGEMNSPETGANVVLSDGNGNETVFEESEPGTYLSPIEFAAEPGNSYRLRIETSDGGSYLSAEKQLPPKSNIDSLYANRIDNDLGENGMAILVDTSDPNNNSTYYRYEYEETYRIFAPEYRNTDLIISEDGSLQLGPRNPNEFECFPTNFSTSTILNDTRDQVEDQVDGFLVRFISSDNFILSYRYSILVKQFVHSRETYQFYESQNEFASSESVFSNTQPGFLSSNIASTTGDGEKVLGIFDVASVDEQRIFFNYIDFYPGENVPPYVVPCIGKTIRSGLRDLVESNLVKFLEVNSGQFTSGAFIVVPRVCGDCTALGSPDQPDFWIE</sequence>
<gene>
    <name evidence="1" type="ORF">GTQ34_01205</name>
</gene>
<accession>A0A964WW05</accession>
<dbReference type="Proteomes" id="UP000667650">
    <property type="component" value="Unassembled WGS sequence"/>
</dbReference>
<name>A0A964WW05_9FLAO</name>
<dbReference type="Pfam" id="PF14054">
    <property type="entry name" value="DUF4249"/>
    <property type="match status" value="1"/>
</dbReference>
<keyword evidence="2" id="KW-1185">Reference proteome</keyword>
<proteinExistence type="predicted"/>
<protein>
    <submittedName>
        <fullName evidence="1">DUF4249 family protein</fullName>
    </submittedName>
</protein>
<evidence type="ECO:0000313" key="1">
    <source>
        <dbReference type="EMBL" id="NAY90521.1"/>
    </source>
</evidence>
<dbReference type="AlphaFoldDB" id="A0A964WW05"/>
<dbReference type="RefSeq" id="WP_166521935.1">
    <property type="nucleotide sequence ID" value="NZ_JAAABI010000001.1"/>
</dbReference>
<evidence type="ECO:0000313" key="2">
    <source>
        <dbReference type="Proteomes" id="UP000667650"/>
    </source>
</evidence>
<dbReference type="EMBL" id="JAAABI010000001">
    <property type="protein sequence ID" value="NAY90521.1"/>
    <property type="molecule type" value="Genomic_DNA"/>
</dbReference>
<reference evidence="1" key="1">
    <citation type="submission" date="2020-01" db="EMBL/GenBank/DDBJ databases">
        <title>Muricauda ochracea sp. nov., isolated from a tidal flat of Garorim bay in Korea.</title>
        <authorList>
            <person name="Kim D."/>
            <person name="Yoo Y."/>
            <person name="Kim J.-J."/>
        </authorList>
    </citation>
    <scope>NUCLEOTIDE SEQUENCE</scope>
    <source>
        <strain evidence="1">JGD-17</strain>
    </source>
</reference>
<organism evidence="1 2">
    <name type="scientific">Flagellimonas ochracea</name>
    <dbReference type="NCBI Taxonomy" id="2696472"/>
    <lineage>
        <taxon>Bacteria</taxon>
        <taxon>Pseudomonadati</taxon>
        <taxon>Bacteroidota</taxon>
        <taxon>Flavobacteriia</taxon>
        <taxon>Flavobacteriales</taxon>
        <taxon>Flavobacteriaceae</taxon>
        <taxon>Flagellimonas</taxon>
    </lineage>
</organism>